<reference evidence="1 2" key="1">
    <citation type="submission" date="2018-01" db="EMBL/GenBank/DDBJ databases">
        <title>Draft genome sequence of Jishengella sp. NA12.</title>
        <authorList>
            <person name="Sahin N."/>
            <person name="Ay H."/>
            <person name="Saygin H."/>
        </authorList>
    </citation>
    <scope>NUCLEOTIDE SEQUENCE [LARGE SCALE GENOMIC DNA]</scope>
    <source>
        <strain evidence="1 2">NA12</strain>
    </source>
</reference>
<dbReference type="RefSeq" id="WP_111212769.1">
    <property type="nucleotide sequence ID" value="NZ_POTY01000022.1"/>
</dbReference>
<accession>A0A2W2EHN1</accession>
<dbReference type="EMBL" id="POTY01000022">
    <property type="protein sequence ID" value="PZG22151.1"/>
    <property type="molecule type" value="Genomic_DNA"/>
</dbReference>
<keyword evidence="2" id="KW-1185">Reference proteome</keyword>
<evidence type="ECO:0000313" key="1">
    <source>
        <dbReference type="EMBL" id="PZG22151.1"/>
    </source>
</evidence>
<dbReference type="AlphaFoldDB" id="A0A2W2EHN1"/>
<proteinExistence type="predicted"/>
<dbReference type="OrthoDB" id="5117155at2"/>
<organism evidence="1 2">
    <name type="scientific">Micromonospora craterilacus</name>
    <dbReference type="NCBI Taxonomy" id="1655439"/>
    <lineage>
        <taxon>Bacteria</taxon>
        <taxon>Bacillati</taxon>
        <taxon>Actinomycetota</taxon>
        <taxon>Actinomycetes</taxon>
        <taxon>Micromonosporales</taxon>
        <taxon>Micromonosporaceae</taxon>
        <taxon>Micromonospora</taxon>
    </lineage>
</organism>
<name>A0A2W2EHN1_9ACTN</name>
<gene>
    <name evidence="1" type="ORF">C1I95_06065</name>
</gene>
<sequence>MTDSGNAPAPNPVARQDLAALVGLLATLEGELLAQEIDPYLAMRLAERLARVGLLTGDNDATAALPQALHKLNHRLRYALGEYAEPPD</sequence>
<protein>
    <submittedName>
        <fullName evidence="1">Uncharacterized protein</fullName>
    </submittedName>
</protein>
<comment type="caution">
    <text evidence="1">The sequence shown here is derived from an EMBL/GenBank/DDBJ whole genome shotgun (WGS) entry which is preliminary data.</text>
</comment>
<evidence type="ECO:0000313" key="2">
    <source>
        <dbReference type="Proteomes" id="UP000248924"/>
    </source>
</evidence>
<dbReference type="Proteomes" id="UP000248924">
    <property type="component" value="Unassembled WGS sequence"/>
</dbReference>